<sequence>MFDILPDTLKNLAVRSKAKYAPHPFEWMRTAHAVSTGLGLETEGLEAPLESLSPWEEAKIKIYPLLWKNPVTGELHLQLHSNAIMELHVEALRNGARREGGSMPATAEARNYSSARLSTSMEREGFSSLSQSRDDALRRRVFKEDQIRIFHQCNTAASDDPEGPTGIDELGTRVHPPLERPASTMSEPQQRRKKKGQDRKVLAGPESERAETRAKTAAHNASWIPFFKWLSALVLLGSLVLAYKYDPSLFTDFLDSWIGFSEQWEPSHPGQLTKNYTHLRADIPKRDAVIAAFKHAWLAYERDAMGDDEYHPISQKGSNLTEAGGIGYTIVDSLDTMLLMGLRDTEEYSRARSWVAHNMSFDRDANFNVFETTIRVLGGLLSAYYLASDPVYLERAVDLADRILPAFEAPSGLPHPMINLATGEAVRNSDFPGLVSTAEVSTLQLEFRYLSHLTGNDVYWRRAENVMRVIKAARLPHGLSSIYLDLEQGQYVPSAIRLGSRGDSYYEYLLKQYLQTNATEPVYRNMYEDAMSAVHEHLIQTSTNAKMTYTAELIPERHPNGEISWRLIPKQDHLVCFLGGSLMLGATRTGAVGEKVSVPPLASELSEAGKRDWKVGSELVKTCMDTHDTATGLSPEIVHFRIPTDGMDGNAIAPSDWYIKGARPGEFPPYDARYMLRPETVESLFIAYRLTGDQRYRDYGWRIFQSIEKHCRVDTGGYATVVNVDEVPARHEDKMETFLMSETLKYLYLLFSDSGILSLNKYVLNTEAHPLPVFEPLIQTGFA</sequence>
<evidence type="ECO:0000256" key="3">
    <source>
        <dbReference type="ARBA" id="ARBA00007658"/>
    </source>
</evidence>
<dbReference type="PRINTS" id="PR00747">
    <property type="entry name" value="GLYHDRLASE47"/>
</dbReference>
<name>A0A369JBL0_HYPMA</name>
<evidence type="ECO:0000256" key="12">
    <source>
        <dbReference type="PIRSR" id="PIRSR601382-2"/>
    </source>
</evidence>
<dbReference type="InterPro" id="IPR036026">
    <property type="entry name" value="Seven-hairpin_glycosidases"/>
</dbReference>
<dbReference type="Proteomes" id="UP000076154">
    <property type="component" value="Unassembled WGS sequence"/>
</dbReference>
<evidence type="ECO:0000256" key="4">
    <source>
        <dbReference type="ARBA" id="ARBA00022723"/>
    </source>
</evidence>
<evidence type="ECO:0000313" key="16">
    <source>
        <dbReference type="EMBL" id="RDB19491.1"/>
    </source>
</evidence>
<keyword evidence="14" id="KW-0326">Glycosidase</keyword>
<dbReference type="GO" id="GO:0016491">
    <property type="term" value="F:oxidoreductase activity"/>
    <property type="evidence" value="ECO:0007669"/>
    <property type="project" value="UniProtKB-KW"/>
</dbReference>
<evidence type="ECO:0000256" key="1">
    <source>
        <dbReference type="ARBA" id="ARBA00001913"/>
    </source>
</evidence>
<keyword evidence="6 12" id="KW-0106">Calcium</keyword>
<dbReference type="GO" id="GO:0005509">
    <property type="term" value="F:calcium ion binding"/>
    <property type="evidence" value="ECO:0007669"/>
    <property type="project" value="InterPro"/>
</dbReference>
<feature type="active site" description="Proton donor" evidence="11">
    <location>
        <position position="371"/>
    </location>
</feature>
<evidence type="ECO:0000256" key="15">
    <source>
        <dbReference type="SAM" id="MobiDB-lite"/>
    </source>
</evidence>
<dbReference type="EMBL" id="LUEZ02000080">
    <property type="protein sequence ID" value="RDB19491.1"/>
    <property type="molecule type" value="Genomic_DNA"/>
</dbReference>
<comment type="similarity">
    <text evidence="3 14">Belongs to the glycosyl hydrolase 47 family.</text>
</comment>
<evidence type="ECO:0000256" key="5">
    <source>
        <dbReference type="ARBA" id="ARBA00022801"/>
    </source>
</evidence>
<keyword evidence="4 12" id="KW-0479">Metal-binding</keyword>
<keyword evidence="8 13" id="KW-1015">Disulfide bond</keyword>
<evidence type="ECO:0000256" key="2">
    <source>
        <dbReference type="ARBA" id="ARBA00004922"/>
    </source>
</evidence>
<evidence type="ECO:0000256" key="8">
    <source>
        <dbReference type="ARBA" id="ARBA00023157"/>
    </source>
</evidence>
<comment type="cofactor">
    <cofactor evidence="1 12">
        <name>Ca(2+)</name>
        <dbReference type="ChEBI" id="CHEBI:29108"/>
    </cofactor>
</comment>
<dbReference type="InterPro" id="IPR042098">
    <property type="entry name" value="TauD-like_sf"/>
</dbReference>
<dbReference type="Gene3D" id="1.50.10.10">
    <property type="match status" value="1"/>
</dbReference>
<comment type="caution">
    <text evidence="16">The sequence shown here is derived from an EMBL/GenBank/DDBJ whole genome shotgun (WGS) entry which is preliminary data.</text>
</comment>
<keyword evidence="5 14" id="KW-0378">Hydrolase</keyword>
<dbReference type="GO" id="GO:0016020">
    <property type="term" value="C:membrane"/>
    <property type="evidence" value="ECO:0007669"/>
    <property type="project" value="InterPro"/>
</dbReference>
<dbReference type="PANTHER" id="PTHR11742:SF55">
    <property type="entry name" value="ENDOPLASMIC RETICULUM MANNOSYL-OLIGOSACCHARIDE 1,2-ALPHA-MANNOSIDASE"/>
    <property type="match status" value="1"/>
</dbReference>
<reference evidence="16" key="1">
    <citation type="submission" date="2018-04" db="EMBL/GenBank/DDBJ databases">
        <title>Whole genome sequencing of Hypsizygus marmoreus.</title>
        <authorList>
            <person name="Choi I.-G."/>
            <person name="Min B."/>
            <person name="Kim J.-G."/>
            <person name="Kim S."/>
            <person name="Oh Y.-L."/>
            <person name="Kong W.-S."/>
            <person name="Park H."/>
            <person name="Jeong J."/>
            <person name="Song E.-S."/>
        </authorList>
    </citation>
    <scope>NUCLEOTIDE SEQUENCE [LARGE SCALE GENOMIC DNA]</scope>
    <source>
        <strain evidence="16">51987-8</strain>
    </source>
</reference>
<dbReference type="STRING" id="39966.A0A369JBL0"/>
<evidence type="ECO:0000256" key="9">
    <source>
        <dbReference type="ARBA" id="ARBA00047669"/>
    </source>
</evidence>
<dbReference type="Pfam" id="PF01532">
    <property type="entry name" value="Glyco_hydro_47"/>
    <property type="match status" value="1"/>
</dbReference>
<keyword evidence="7" id="KW-0560">Oxidoreductase</keyword>
<feature type="compositionally biased region" description="Basic and acidic residues" evidence="15">
    <location>
        <begin position="198"/>
        <end position="213"/>
    </location>
</feature>
<evidence type="ECO:0000256" key="10">
    <source>
        <dbReference type="ARBA" id="ARBA00048605"/>
    </source>
</evidence>
<dbReference type="InterPro" id="IPR001382">
    <property type="entry name" value="Glyco_hydro_47"/>
</dbReference>
<dbReference type="GO" id="GO:0004571">
    <property type="term" value="F:mannosyl-oligosaccharide 1,2-alpha-mannosidase activity"/>
    <property type="evidence" value="ECO:0007669"/>
    <property type="project" value="UniProtKB-EC"/>
</dbReference>
<evidence type="ECO:0000313" key="17">
    <source>
        <dbReference type="Proteomes" id="UP000076154"/>
    </source>
</evidence>
<dbReference type="InterPro" id="IPR012341">
    <property type="entry name" value="6hp_glycosidase-like_sf"/>
</dbReference>
<evidence type="ECO:0000256" key="11">
    <source>
        <dbReference type="PIRSR" id="PIRSR601382-1"/>
    </source>
</evidence>
<evidence type="ECO:0000256" key="14">
    <source>
        <dbReference type="RuleBase" id="RU361193"/>
    </source>
</evidence>
<dbReference type="SUPFAM" id="SSF51197">
    <property type="entry name" value="Clavaminate synthase-like"/>
    <property type="match status" value="1"/>
</dbReference>
<feature type="active site" evidence="11">
    <location>
        <position position="503"/>
    </location>
</feature>
<accession>A0A369JBL0</accession>
<dbReference type="InParanoid" id="A0A369JBL0"/>
<feature type="active site" description="Proton donor" evidence="11">
    <location>
        <position position="636"/>
    </location>
</feature>
<dbReference type="OrthoDB" id="8118055at2759"/>
<proteinExistence type="inferred from homology"/>
<protein>
    <recommendedName>
        <fullName evidence="14">alpha-1,2-Mannosidase</fullName>
        <ecNumber evidence="14">3.2.1.-</ecNumber>
    </recommendedName>
</protein>
<dbReference type="FunCoup" id="A0A369JBL0">
    <property type="interactions" value="518"/>
</dbReference>
<dbReference type="InterPro" id="IPR050749">
    <property type="entry name" value="Glycosyl_Hydrolase_47"/>
</dbReference>
<dbReference type="GO" id="GO:0005783">
    <property type="term" value="C:endoplasmic reticulum"/>
    <property type="evidence" value="ECO:0007669"/>
    <property type="project" value="TreeGrafter"/>
</dbReference>
<evidence type="ECO:0000256" key="6">
    <source>
        <dbReference type="ARBA" id="ARBA00022837"/>
    </source>
</evidence>
<comment type="catalytic activity">
    <reaction evidence="10">
        <text>N(4)-(alpha-D-Man-(1-&gt;2)-alpha-D-Man-(1-&gt;2)-alpha-D-Man-(1-&gt;3)-[alpha-D-Man-(1-&gt;2)-alpha-D-Man-(1-&gt;3)-[alpha-D-Man-(1-&gt;2)-alpha-D-Man-(1-&gt;6)]-alpha-D-Man-(1-&gt;6)]-beta-D-Man-(1-&gt;4)-beta-D-GlcNAc-(1-&gt;4)-beta-D-GlcNAc)-L-asparaginyl-[protein] (N-glucan mannose isomer 9A1,2,3B1,2,3) + 4 H2O = N(4)-(alpha-D-Man-(1-&gt;3)-[alpha-D-Man-(1-&gt;3)-[alpha-D-Man-(1-&gt;6)]-alpha-D-Man-(1-&gt;6)]-beta-D-Man-(1-&gt;4)-beta-D-GlcNAc-(1-&gt;4)-beta-D-GlcNAc)-L-asparaginyl-[protein] (N-glucan mannose isomer 5A1,2) + 4 beta-D-mannose</text>
        <dbReference type="Rhea" id="RHEA:56008"/>
        <dbReference type="Rhea" id="RHEA-COMP:14356"/>
        <dbReference type="Rhea" id="RHEA-COMP:14367"/>
        <dbReference type="ChEBI" id="CHEBI:15377"/>
        <dbReference type="ChEBI" id="CHEBI:28563"/>
        <dbReference type="ChEBI" id="CHEBI:59087"/>
        <dbReference type="ChEBI" id="CHEBI:139493"/>
        <dbReference type="EC" id="3.2.1.113"/>
    </reaction>
</comment>
<keyword evidence="17" id="KW-1185">Reference proteome</keyword>
<organism evidence="16 17">
    <name type="scientific">Hypsizygus marmoreus</name>
    <name type="common">White beech mushroom</name>
    <name type="synonym">Agaricus marmoreus</name>
    <dbReference type="NCBI Taxonomy" id="39966"/>
    <lineage>
        <taxon>Eukaryota</taxon>
        <taxon>Fungi</taxon>
        <taxon>Dikarya</taxon>
        <taxon>Basidiomycota</taxon>
        <taxon>Agaricomycotina</taxon>
        <taxon>Agaricomycetes</taxon>
        <taxon>Agaricomycetidae</taxon>
        <taxon>Agaricales</taxon>
        <taxon>Tricholomatineae</taxon>
        <taxon>Lyophyllaceae</taxon>
        <taxon>Hypsizygus</taxon>
    </lineage>
</organism>
<evidence type="ECO:0000256" key="13">
    <source>
        <dbReference type="PIRSR" id="PIRSR601382-3"/>
    </source>
</evidence>
<feature type="disulfide bond" evidence="13">
    <location>
        <begin position="576"/>
        <end position="623"/>
    </location>
</feature>
<feature type="region of interest" description="Disordered" evidence="15">
    <location>
        <begin position="153"/>
        <end position="213"/>
    </location>
</feature>
<dbReference type="GO" id="GO:0005975">
    <property type="term" value="P:carbohydrate metabolic process"/>
    <property type="evidence" value="ECO:0007669"/>
    <property type="project" value="InterPro"/>
</dbReference>
<dbReference type="SUPFAM" id="SSF48225">
    <property type="entry name" value="Seven-hairpin glycosidases"/>
    <property type="match status" value="1"/>
</dbReference>
<feature type="active site" evidence="11">
    <location>
        <position position="679"/>
    </location>
</feature>
<dbReference type="Gene3D" id="3.60.130.10">
    <property type="entry name" value="Clavaminate synthase-like"/>
    <property type="match status" value="1"/>
</dbReference>
<comment type="catalytic activity">
    <reaction evidence="9">
        <text>N(4)-(alpha-D-Man-(1-&gt;2)-alpha-D-Man-(1-&gt;2)-alpha-D-Man-(1-&gt;3)-[alpha-D-Man-(1-&gt;3)-[alpha-D-Man-(1-&gt;2)-alpha-D-Man-(1-&gt;6)]-alpha-D-Man-(1-&gt;6)]-beta-D-Man-(1-&gt;4)-beta-D-GlcNAc-(1-&gt;4)-beta-D-GlcNAc)-L-asparaginyl-[protein] (N-glucan mannose isomer 8A1,2,3B1,3) + 3 H2O = N(4)-(alpha-D-Man-(1-&gt;3)-[alpha-D-Man-(1-&gt;3)-[alpha-D-Man-(1-&gt;6)]-alpha-D-Man-(1-&gt;6)]-beta-D-Man-(1-&gt;4)-beta-D-GlcNAc-(1-&gt;4)-beta-D-GlcNAc)-L-asparaginyl-[protein] (N-glucan mannose isomer 5A1,2) + 3 beta-D-mannose</text>
        <dbReference type="Rhea" id="RHEA:56028"/>
        <dbReference type="Rhea" id="RHEA-COMP:14358"/>
        <dbReference type="Rhea" id="RHEA-COMP:14367"/>
        <dbReference type="ChEBI" id="CHEBI:15377"/>
        <dbReference type="ChEBI" id="CHEBI:28563"/>
        <dbReference type="ChEBI" id="CHEBI:59087"/>
        <dbReference type="ChEBI" id="CHEBI:60628"/>
        <dbReference type="EC" id="3.2.1.113"/>
    </reaction>
</comment>
<feature type="binding site" evidence="12">
    <location>
        <position position="766"/>
    </location>
    <ligand>
        <name>Ca(2+)</name>
        <dbReference type="ChEBI" id="CHEBI:29108"/>
    </ligand>
</feature>
<gene>
    <name evidence="16" type="primary">MNS1</name>
    <name evidence="16" type="ORF">Hypma_013454</name>
</gene>
<comment type="pathway">
    <text evidence="2">Protein modification; protein glycosylation.</text>
</comment>
<dbReference type="EC" id="3.2.1.-" evidence="14"/>
<evidence type="ECO:0000256" key="7">
    <source>
        <dbReference type="ARBA" id="ARBA00023002"/>
    </source>
</evidence>
<dbReference type="PANTHER" id="PTHR11742">
    <property type="entry name" value="MANNOSYL-OLIGOSACCHARIDE ALPHA-1,2-MANNOSIDASE-RELATED"/>
    <property type="match status" value="1"/>
</dbReference>
<dbReference type="GO" id="GO:0036503">
    <property type="term" value="P:ERAD pathway"/>
    <property type="evidence" value="ECO:0007669"/>
    <property type="project" value="UniProtKB-ARBA"/>
</dbReference>
<dbReference type="AlphaFoldDB" id="A0A369JBL0"/>